<evidence type="ECO:0000313" key="1">
    <source>
        <dbReference type="EMBL" id="MBP1325890.1"/>
    </source>
</evidence>
<accession>A0A940T0G9</accession>
<dbReference type="RefSeq" id="WP_209704881.1">
    <property type="nucleotide sequence ID" value="NZ_JAFIDA010000001.1"/>
</dbReference>
<keyword evidence="2" id="KW-1185">Reference proteome</keyword>
<gene>
    <name evidence="1" type="ORF">JOF28_001122</name>
</gene>
<sequence length="48" mass="4722">MVDTIGIPGAGRVGSAIVRTTIAAGYTVNIAGSGPASDIELLVDIIVP</sequence>
<protein>
    <submittedName>
        <fullName evidence="1">Dinucleotide-binding enzyme</fullName>
    </submittedName>
</protein>
<evidence type="ECO:0000313" key="2">
    <source>
        <dbReference type="Proteomes" id="UP000675163"/>
    </source>
</evidence>
<proteinExistence type="predicted"/>
<comment type="caution">
    <text evidence="1">The sequence shown here is derived from an EMBL/GenBank/DDBJ whole genome shotgun (WGS) entry which is preliminary data.</text>
</comment>
<dbReference type="AlphaFoldDB" id="A0A940T0G9"/>
<reference evidence="1" key="1">
    <citation type="submission" date="2021-02" db="EMBL/GenBank/DDBJ databases">
        <title>Sequencing the genomes of 1000 actinobacteria strains.</title>
        <authorList>
            <person name="Klenk H.-P."/>
        </authorList>
    </citation>
    <scope>NUCLEOTIDE SEQUENCE</scope>
    <source>
        <strain evidence="1">DSM 22850</strain>
    </source>
</reference>
<dbReference type="Proteomes" id="UP000675163">
    <property type="component" value="Unassembled WGS sequence"/>
</dbReference>
<organism evidence="1 2">
    <name type="scientific">Leucobacter exalbidus</name>
    <dbReference type="NCBI Taxonomy" id="662960"/>
    <lineage>
        <taxon>Bacteria</taxon>
        <taxon>Bacillati</taxon>
        <taxon>Actinomycetota</taxon>
        <taxon>Actinomycetes</taxon>
        <taxon>Micrococcales</taxon>
        <taxon>Microbacteriaceae</taxon>
        <taxon>Leucobacter</taxon>
    </lineage>
</organism>
<name>A0A940T0G9_9MICO</name>
<dbReference type="EMBL" id="JAFIDA010000001">
    <property type="protein sequence ID" value="MBP1325890.1"/>
    <property type="molecule type" value="Genomic_DNA"/>
</dbReference>
<dbReference type="Gene3D" id="3.40.50.720">
    <property type="entry name" value="NAD(P)-binding Rossmann-like Domain"/>
    <property type="match status" value="1"/>
</dbReference>